<dbReference type="InterPro" id="IPR011010">
    <property type="entry name" value="DNA_brk_join_enz"/>
</dbReference>
<evidence type="ECO:0000313" key="6">
    <source>
        <dbReference type="EMBL" id="SBT53773.1"/>
    </source>
</evidence>
<comment type="similarity">
    <text evidence="1">Belongs to the 'phage' integrase family.</text>
</comment>
<evidence type="ECO:0000313" key="7">
    <source>
        <dbReference type="Proteomes" id="UP000198765"/>
    </source>
</evidence>
<dbReference type="PROSITE" id="PS51898">
    <property type="entry name" value="TYR_RECOMBINASE"/>
    <property type="match status" value="1"/>
</dbReference>
<dbReference type="InterPro" id="IPR013762">
    <property type="entry name" value="Integrase-like_cat_sf"/>
</dbReference>
<evidence type="ECO:0000256" key="2">
    <source>
        <dbReference type="ARBA" id="ARBA00023125"/>
    </source>
</evidence>
<feature type="domain" description="Tyr recombinase" evidence="4">
    <location>
        <begin position="129"/>
        <end position="346"/>
    </location>
</feature>
<dbReference type="PANTHER" id="PTHR30349">
    <property type="entry name" value="PHAGE INTEGRASE-RELATED"/>
    <property type="match status" value="1"/>
</dbReference>
<dbReference type="GO" id="GO:0006310">
    <property type="term" value="P:DNA recombination"/>
    <property type="evidence" value="ECO:0007669"/>
    <property type="project" value="UniProtKB-KW"/>
</dbReference>
<sequence length="362" mass="40910">MALAVVRSIDAPRRLRTAAELEDFEQELVDQYALASAGSGITDRQIVKERYVLFEFIRFLGEPVWTCQPGDADRYLVHLRKDRGLAPATVTGKAWVVAQFFDFLLTRYQGDIHALTGHVLVQPIDEYNRPPKPYTANVRVPPSDGEVETLFGAWRGALPQARKYLPAARDYLAASLWRRAGLRITETAMLDIRDWRPDLGELGKLHVRFGKGSHGRGPKSRMVPGINSIGELLQWWLVDVRHQFGDDWADPHAPLLPSERRDPVTGRCERIGTNALRNGLASAVQRWLPSWQSRLTPHGLRHYCASSLYARGVDLKAIQELLGHSWLQTTTGYIHVHDKHIEHAWAAANERVTARLTETTRG</sequence>
<dbReference type="PANTHER" id="PTHR30349:SF41">
    <property type="entry name" value="INTEGRASE_RECOMBINASE PROTEIN MJ0367-RELATED"/>
    <property type="match status" value="1"/>
</dbReference>
<gene>
    <name evidence="5" type="ORF">GA0070621_0975</name>
    <name evidence="6" type="ORF">GA0070621_4969</name>
</gene>
<dbReference type="PATRIC" id="fig|299146.4.peg.1000"/>
<dbReference type="Proteomes" id="UP000198765">
    <property type="component" value="Chromosome I"/>
</dbReference>
<keyword evidence="2" id="KW-0238">DNA-binding</keyword>
<evidence type="ECO:0000256" key="1">
    <source>
        <dbReference type="ARBA" id="ARBA00008857"/>
    </source>
</evidence>
<dbReference type="Pfam" id="PF00589">
    <property type="entry name" value="Phage_integrase"/>
    <property type="match status" value="1"/>
</dbReference>
<protein>
    <submittedName>
        <fullName evidence="6">Site-specific recombinase XerD</fullName>
    </submittedName>
</protein>
<dbReference type="EMBL" id="LT594324">
    <property type="protein sequence ID" value="SBT53773.1"/>
    <property type="molecule type" value="Genomic_DNA"/>
</dbReference>
<reference evidence="6 7" key="1">
    <citation type="submission" date="2016-06" db="EMBL/GenBank/DDBJ databases">
        <authorList>
            <person name="Kjaerup R.B."/>
            <person name="Dalgaard T.S."/>
            <person name="Juul-Madsen H.R."/>
        </authorList>
    </citation>
    <scope>NUCLEOTIDE SEQUENCE [LARGE SCALE GENOMIC DNA]</scope>
    <source>
        <strain evidence="6 7">DSM 45248</strain>
    </source>
</reference>
<evidence type="ECO:0000256" key="3">
    <source>
        <dbReference type="ARBA" id="ARBA00023172"/>
    </source>
</evidence>
<dbReference type="RefSeq" id="WP_091191919.1">
    <property type="nucleotide sequence ID" value="NZ_LT594324.1"/>
</dbReference>
<dbReference type="AlphaFoldDB" id="A0A1A9AC50"/>
<organism evidence="6 7">
    <name type="scientific">Micromonospora narathiwatensis</name>
    <dbReference type="NCBI Taxonomy" id="299146"/>
    <lineage>
        <taxon>Bacteria</taxon>
        <taxon>Bacillati</taxon>
        <taxon>Actinomycetota</taxon>
        <taxon>Actinomycetes</taxon>
        <taxon>Micromonosporales</taxon>
        <taxon>Micromonosporaceae</taxon>
        <taxon>Micromonospora</taxon>
    </lineage>
</organism>
<dbReference type="GO" id="GO:0003677">
    <property type="term" value="F:DNA binding"/>
    <property type="evidence" value="ECO:0007669"/>
    <property type="project" value="UniProtKB-KW"/>
</dbReference>
<accession>A0A1A9AC50</accession>
<dbReference type="InterPro" id="IPR050090">
    <property type="entry name" value="Tyrosine_recombinase_XerCD"/>
</dbReference>
<dbReference type="Gene3D" id="1.10.443.10">
    <property type="entry name" value="Intergrase catalytic core"/>
    <property type="match status" value="1"/>
</dbReference>
<dbReference type="GO" id="GO:0015074">
    <property type="term" value="P:DNA integration"/>
    <property type="evidence" value="ECO:0007669"/>
    <property type="project" value="InterPro"/>
</dbReference>
<dbReference type="SUPFAM" id="SSF56349">
    <property type="entry name" value="DNA breaking-rejoining enzymes"/>
    <property type="match status" value="1"/>
</dbReference>
<keyword evidence="7" id="KW-1185">Reference proteome</keyword>
<dbReference type="InterPro" id="IPR002104">
    <property type="entry name" value="Integrase_catalytic"/>
</dbReference>
<evidence type="ECO:0000313" key="5">
    <source>
        <dbReference type="EMBL" id="SBT40491.1"/>
    </source>
</evidence>
<name>A0A1A9AC50_9ACTN</name>
<evidence type="ECO:0000259" key="4">
    <source>
        <dbReference type="PROSITE" id="PS51898"/>
    </source>
</evidence>
<dbReference type="EMBL" id="LT594324">
    <property type="protein sequence ID" value="SBT40491.1"/>
    <property type="molecule type" value="Genomic_DNA"/>
</dbReference>
<keyword evidence="3" id="KW-0233">DNA recombination</keyword>
<proteinExistence type="inferred from homology"/>
<dbReference type="OrthoDB" id="3698359at2"/>